<keyword evidence="1" id="KW-0732">Signal</keyword>
<evidence type="ECO:0008006" key="4">
    <source>
        <dbReference type="Google" id="ProtNLM"/>
    </source>
</evidence>
<evidence type="ECO:0000313" key="2">
    <source>
        <dbReference type="Ensembl" id="ENSLLTP00000018128.1"/>
    </source>
</evidence>
<evidence type="ECO:0000256" key="1">
    <source>
        <dbReference type="SAM" id="SignalP"/>
    </source>
</evidence>
<reference evidence="2" key="1">
    <citation type="submission" date="2025-08" db="UniProtKB">
        <authorList>
            <consortium name="Ensembl"/>
        </authorList>
    </citation>
    <scope>IDENTIFICATION</scope>
</reference>
<feature type="chain" id="PRO_5034115008" description="Secreted protein" evidence="1">
    <location>
        <begin position="24"/>
        <end position="82"/>
    </location>
</feature>
<name>A0A8C5SGA5_LATLA</name>
<dbReference type="Proteomes" id="UP000694406">
    <property type="component" value="Unplaced"/>
</dbReference>
<dbReference type="Ensembl" id="ENSLLTT00000018808.1">
    <property type="protein sequence ID" value="ENSLLTP00000018128.1"/>
    <property type="gene ID" value="ENSLLTG00000013737.1"/>
</dbReference>
<protein>
    <recommendedName>
        <fullName evidence="4">Secreted protein</fullName>
    </recommendedName>
</protein>
<evidence type="ECO:0000313" key="3">
    <source>
        <dbReference type="Proteomes" id="UP000694406"/>
    </source>
</evidence>
<proteinExistence type="predicted"/>
<reference evidence="2" key="2">
    <citation type="submission" date="2025-09" db="UniProtKB">
        <authorList>
            <consortium name="Ensembl"/>
        </authorList>
    </citation>
    <scope>IDENTIFICATION</scope>
</reference>
<organism evidence="2 3">
    <name type="scientific">Laticauda laticaudata</name>
    <name type="common">Blue-ringed sea krait</name>
    <name type="synonym">Blue-lipped sea krait</name>
    <dbReference type="NCBI Taxonomy" id="8630"/>
    <lineage>
        <taxon>Eukaryota</taxon>
        <taxon>Metazoa</taxon>
        <taxon>Chordata</taxon>
        <taxon>Craniata</taxon>
        <taxon>Vertebrata</taxon>
        <taxon>Euteleostomi</taxon>
        <taxon>Lepidosauria</taxon>
        <taxon>Squamata</taxon>
        <taxon>Bifurcata</taxon>
        <taxon>Unidentata</taxon>
        <taxon>Episquamata</taxon>
        <taxon>Toxicofera</taxon>
        <taxon>Serpentes</taxon>
        <taxon>Colubroidea</taxon>
        <taxon>Elapidae</taxon>
        <taxon>Laticaudinae</taxon>
        <taxon>Laticauda</taxon>
    </lineage>
</organism>
<accession>A0A8C5SGA5</accession>
<feature type="signal peptide" evidence="1">
    <location>
        <begin position="1"/>
        <end position="23"/>
    </location>
</feature>
<keyword evidence="3" id="KW-1185">Reference proteome</keyword>
<dbReference type="AlphaFoldDB" id="A0A8C5SGA5"/>
<sequence>MEMFRGAELGSLIVSFLVPQCAALLPPWPQSSSHCCPRDRKSELKHSSCWGERSRLPQRSFSLGILPSLLACCGTDGNSRLG</sequence>